<name>A0A7S3AZ64_9EUKA</name>
<organism evidence="1">
    <name type="scientific">Haptolina ericina</name>
    <dbReference type="NCBI Taxonomy" id="156174"/>
    <lineage>
        <taxon>Eukaryota</taxon>
        <taxon>Haptista</taxon>
        <taxon>Haptophyta</taxon>
        <taxon>Prymnesiophyceae</taxon>
        <taxon>Prymnesiales</taxon>
        <taxon>Prymnesiaceae</taxon>
        <taxon>Haptolina</taxon>
    </lineage>
</organism>
<accession>A0A7S3AZ64</accession>
<dbReference type="AlphaFoldDB" id="A0A7S3AZ64"/>
<gene>
    <name evidence="1" type="ORF">HERI1096_LOCUS20628</name>
</gene>
<protein>
    <submittedName>
        <fullName evidence="1">Uncharacterized protein</fullName>
    </submittedName>
</protein>
<evidence type="ECO:0000313" key="1">
    <source>
        <dbReference type="EMBL" id="CAE0119927.1"/>
    </source>
</evidence>
<reference evidence="1" key="1">
    <citation type="submission" date="2021-01" db="EMBL/GenBank/DDBJ databases">
        <authorList>
            <person name="Corre E."/>
            <person name="Pelletier E."/>
            <person name="Niang G."/>
            <person name="Scheremetjew M."/>
            <person name="Finn R."/>
            <person name="Kale V."/>
            <person name="Holt S."/>
            <person name="Cochrane G."/>
            <person name="Meng A."/>
            <person name="Brown T."/>
            <person name="Cohen L."/>
        </authorList>
    </citation>
    <scope>NUCLEOTIDE SEQUENCE</scope>
    <source>
        <strain evidence="1">CCMP281</strain>
    </source>
</reference>
<dbReference type="EMBL" id="HBHX01037132">
    <property type="protein sequence ID" value="CAE0119927.1"/>
    <property type="molecule type" value="Transcribed_RNA"/>
</dbReference>
<proteinExistence type="predicted"/>
<sequence>MCTRPHALLSVYLQSHGYVCLEADPSHFAVIMVEMDGHNKGKDKRVEQRILRAGLQRRPGTLGANNIYARPWLLNEHDHDPEAAQMASPVPSQWQLEACALSKSQSPRLEDVRLLPTIVSATSGRPGRFLELGLPNYTPPGHSGLRSYTAALERCFGWNGTVAGVDLSTSTFCSSPSWQNMAHMRPASRCQSVAALSSNSPTVFEFAALAGDNAALSAALQAMKLDELHVLLMSANAAEPTRQLILQAGLAIPHPASPFGQDTMEGGLLQRALHRTASKLGGMQLWLRPPGQQRHWQRPL</sequence>